<feature type="transmembrane region" description="Helical" evidence="2">
    <location>
        <begin position="159"/>
        <end position="179"/>
    </location>
</feature>
<dbReference type="PANTHER" id="PTHR11328:SF24">
    <property type="entry name" value="MAJOR FACILITATOR SUPERFAMILY (MFS) PROFILE DOMAIN-CONTAINING PROTEIN"/>
    <property type="match status" value="1"/>
</dbReference>
<feature type="transmembrane region" description="Helical" evidence="2">
    <location>
        <begin position="114"/>
        <end position="138"/>
    </location>
</feature>
<feature type="transmembrane region" description="Helical" evidence="2">
    <location>
        <begin position="12"/>
        <end position="36"/>
    </location>
</feature>
<dbReference type="GO" id="GO:0008643">
    <property type="term" value="P:carbohydrate transport"/>
    <property type="evidence" value="ECO:0007669"/>
    <property type="project" value="InterPro"/>
</dbReference>
<dbReference type="Gene3D" id="1.20.1250.20">
    <property type="entry name" value="MFS general substrate transporter like domains"/>
    <property type="match status" value="2"/>
</dbReference>
<keyword evidence="2" id="KW-0472">Membrane</keyword>
<feature type="transmembrane region" description="Helical" evidence="2">
    <location>
        <begin position="88"/>
        <end position="108"/>
    </location>
</feature>
<dbReference type="EMBL" id="DVMN01000039">
    <property type="protein sequence ID" value="HIU21050.1"/>
    <property type="molecule type" value="Genomic_DNA"/>
</dbReference>
<accession>A0A9D1L1W4</accession>
<dbReference type="AlphaFoldDB" id="A0A9D1L1W4"/>
<feature type="transmembrane region" description="Helical" evidence="2">
    <location>
        <begin position="392"/>
        <end position="411"/>
    </location>
</feature>
<evidence type="ECO:0000256" key="1">
    <source>
        <dbReference type="SAM" id="MobiDB-lite"/>
    </source>
</evidence>
<evidence type="ECO:0000313" key="4">
    <source>
        <dbReference type="Proteomes" id="UP000824088"/>
    </source>
</evidence>
<protein>
    <submittedName>
        <fullName evidence="3">MFS transporter</fullName>
    </submittedName>
</protein>
<dbReference type="SUPFAM" id="SSF103473">
    <property type="entry name" value="MFS general substrate transporter"/>
    <property type="match status" value="1"/>
</dbReference>
<dbReference type="GO" id="GO:0005886">
    <property type="term" value="C:plasma membrane"/>
    <property type="evidence" value="ECO:0007669"/>
    <property type="project" value="TreeGrafter"/>
</dbReference>
<feature type="transmembrane region" description="Helical" evidence="2">
    <location>
        <begin position="250"/>
        <end position="267"/>
    </location>
</feature>
<dbReference type="InterPro" id="IPR036259">
    <property type="entry name" value="MFS_trans_sf"/>
</dbReference>
<feature type="transmembrane region" description="Helical" evidence="2">
    <location>
        <begin position="426"/>
        <end position="450"/>
    </location>
</feature>
<reference evidence="3" key="1">
    <citation type="submission" date="2020-10" db="EMBL/GenBank/DDBJ databases">
        <authorList>
            <person name="Gilroy R."/>
        </authorList>
    </citation>
    <scope>NUCLEOTIDE SEQUENCE</scope>
    <source>
        <strain evidence="3">1063</strain>
    </source>
</reference>
<feature type="transmembrane region" description="Helical" evidence="2">
    <location>
        <begin position="339"/>
        <end position="363"/>
    </location>
</feature>
<keyword evidence="2" id="KW-1133">Transmembrane helix</keyword>
<organism evidence="3 4">
    <name type="scientific">Candidatus Limadaptatus stercorigallinarum</name>
    <dbReference type="NCBI Taxonomy" id="2840845"/>
    <lineage>
        <taxon>Bacteria</taxon>
        <taxon>Bacillati</taxon>
        <taxon>Bacillota</taxon>
        <taxon>Clostridia</taxon>
        <taxon>Eubacteriales</taxon>
        <taxon>Candidatus Limadaptatus</taxon>
    </lineage>
</organism>
<dbReference type="Pfam" id="PF13347">
    <property type="entry name" value="MFS_2"/>
    <property type="match status" value="1"/>
</dbReference>
<proteinExistence type="predicted"/>
<dbReference type="InterPro" id="IPR001927">
    <property type="entry name" value="Na/Gal_symport"/>
</dbReference>
<name>A0A9D1L1W4_9FIRM</name>
<evidence type="ECO:0000313" key="3">
    <source>
        <dbReference type="EMBL" id="HIU21050.1"/>
    </source>
</evidence>
<feature type="transmembrane region" description="Helical" evidence="2">
    <location>
        <begin position="199"/>
        <end position="221"/>
    </location>
</feature>
<feature type="region of interest" description="Disordered" evidence="1">
    <location>
        <begin position="466"/>
        <end position="493"/>
    </location>
</feature>
<dbReference type="GO" id="GO:0006814">
    <property type="term" value="P:sodium ion transport"/>
    <property type="evidence" value="ECO:0007669"/>
    <property type="project" value="InterPro"/>
</dbReference>
<keyword evidence="2" id="KW-0812">Transmembrane</keyword>
<dbReference type="Proteomes" id="UP000824088">
    <property type="component" value="Unassembled WGS sequence"/>
</dbReference>
<dbReference type="CDD" id="cd17332">
    <property type="entry name" value="MFS_MelB_like"/>
    <property type="match status" value="1"/>
</dbReference>
<feature type="transmembrane region" description="Helical" evidence="2">
    <location>
        <begin position="48"/>
        <end position="68"/>
    </location>
</feature>
<dbReference type="PANTHER" id="PTHR11328">
    <property type="entry name" value="MAJOR FACILITATOR SUPERFAMILY DOMAIN-CONTAINING PROTEIN"/>
    <property type="match status" value="1"/>
</dbReference>
<feature type="transmembrane region" description="Helical" evidence="2">
    <location>
        <begin position="283"/>
        <end position="303"/>
    </location>
</feature>
<sequence>MEKKLKISNYIGYGVADLGNNIAFAAVGSYLTVFYSDVLGAKFDEATSATWLIAVTAIMVIARVWDAINDPIMGWLAQRAKPTKWGKFRAYLLIGGLPLALSAVLMFAPIPDMSLAECIVFAFFTYIAYGMLYTVVLVPYGSLATVMTRNENERSRLSIARSIGGGIGGIPAGILFPVLVYSTAYNAAGEEIDILDGKKLVICMAVIAVIMIISYVVAFACTKENYEYPPAVQRTSLRVALRSLVRNKPFVIMSLAGMLLIASSMYINSVDIYLFNVYYQKEGMMTFVTIATYAPMVAMIPFSELVIKKIGKKEICVYGLILSVAATLVMTVWRIPNPWIFIAFCFLQGAGVSFFTLEIWALAMDVIDSHELMTGRREEAIGYAAFTFMRKIGQAIAAVVPLLLAAVGYVAGKGYGGQSPETVDGIYLIATVVPLVMFALMLVLMLLYPLNKRRDAEMREKLAALRAEREEEQDPDEEKKEEEVLLSGAEEEL</sequence>
<feature type="transmembrane region" description="Helical" evidence="2">
    <location>
        <begin position="315"/>
        <end position="333"/>
    </location>
</feature>
<gene>
    <name evidence="3" type="ORF">IAD51_02265</name>
</gene>
<comment type="caution">
    <text evidence="3">The sequence shown here is derived from an EMBL/GenBank/DDBJ whole genome shotgun (WGS) entry which is preliminary data.</text>
</comment>
<dbReference type="GO" id="GO:0015293">
    <property type="term" value="F:symporter activity"/>
    <property type="evidence" value="ECO:0007669"/>
    <property type="project" value="InterPro"/>
</dbReference>
<evidence type="ECO:0000256" key="2">
    <source>
        <dbReference type="SAM" id="Phobius"/>
    </source>
</evidence>
<dbReference type="InterPro" id="IPR039672">
    <property type="entry name" value="MFS_2"/>
</dbReference>
<reference evidence="3" key="2">
    <citation type="journal article" date="2021" name="PeerJ">
        <title>Extensive microbial diversity within the chicken gut microbiome revealed by metagenomics and culture.</title>
        <authorList>
            <person name="Gilroy R."/>
            <person name="Ravi A."/>
            <person name="Getino M."/>
            <person name="Pursley I."/>
            <person name="Horton D.L."/>
            <person name="Alikhan N.F."/>
            <person name="Baker D."/>
            <person name="Gharbi K."/>
            <person name="Hall N."/>
            <person name="Watson M."/>
            <person name="Adriaenssens E.M."/>
            <person name="Foster-Nyarko E."/>
            <person name="Jarju S."/>
            <person name="Secka A."/>
            <person name="Antonio M."/>
            <person name="Oren A."/>
            <person name="Chaudhuri R.R."/>
            <person name="La Ragione R."/>
            <person name="Hildebrand F."/>
            <person name="Pallen M.J."/>
        </authorList>
    </citation>
    <scope>NUCLEOTIDE SEQUENCE</scope>
    <source>
        <strain evidence="3">1063</strain>
    </source>
</reference>
<dbReference type="NCBIfam" id="TIGR00792">
    <property type="entry name" value="gph"/>
    <property type="match status" value="1"/>
</dbReference>